<evidence type="ECO:0000259" key="1">
    <source>
        <dbReference type="Pfam" id="PF22515"/>
    </source>
</evidence>
<dbReference type="EMBL" id="JBHTOC010000010">
    <property type="protein sequence ID" value="MFD1430215.1"/>
    <property type="molecule type" value="Genomic_DNA"/>
</dbReference>
<keyword evidence="5" id="KW-1185">Reference proteome</keyword>
<protein>
    <submittedName>
        <fullName evidence="4">Type II restriction enzyme</fullName>
    </submittedName>
</protein>
<name>A0ABW4CKE3_9LACO</name>
<feature type="domain" description="DUF6996" evidence="1">
    <location>
        <begin position="12"/>
        <end position="79"/>
    </location>
</feature>
<organism evidence="4 5">
    <name type="scientific">Lacticaseibacillus mingshuiensis</name>
    <dbReference type="NCBI Taxonomy" id="2799574"/>
    <lineage>
        <taxon>Bacteria</taxon>
        <taxon>Bacillati</taxon>
        <taxon>Bacillota</taxon>
        <taxon>Bacilli</taxon>
        <taxon>Lactobacillales</taxon>
        <taxon>Lactobacillaceae</taxon>
        <taxon>Lacticaseibacillus</taxon>
    </lineage>
</organism>
<evidence type="ECO:0000313" key="4">
    <source>
        <dbReference type="EMBL" id="MFD1430215.1"/>
    </source>
</evidence>
<dbReference type="Proteomes" id="UP001597196">
    <property type="component" value="Unassembled WGS sequence"/>
</dbReference>
<dbReference type="InterPro" id="IPR054266">
    <property type="entry name" value="DUF6997"/>
</dbReference>
<accession>A0ABW4CKE3</accession>
<feature type="domain" description="DUF7226" evidence="3">
    <location>
        <begin position="305"/>
        <end position="428"/>
    </location>
</feature>
<gene>
    <name evidence="4" type="ORF">ACFQ4P_08145</name>
</gene>
<proteinExistence type="predicted"/>
<dbReference type="InterPro" id="IPR054265">
    <property type="entry name" value="DUF6996"/>
</dbReference>
<dbReference type="RefSeq" id="WP_203637070.1">
    <property type="nucleotide sequence ID" value="NZ_BOLS01000008.1"/>
</dbReference>
<dbReference type="Pfam" id="PF23871">
    <property type="entry name" value="DUF7226"/>
    <property type="match status" value="1"/>
</dbReference>
<dbReference type="InterPro" id="IPR055650">
    <property type="entry name" value="DUF7226"/>
</dbReference>
<reference evidence="5" key="1">
    <citation type="journal article" date="2019" name="Int. J. Syst. Evol. Microbiol.">
        <title>The Global Catalogue of Microorganisms (GCM) 10K type strain sequencing project: providing services to taxonomists for standard genome sequencing and annotation.</title>
        <authorList>
            <consortium name="The Broad Institute Genomics Platform"/>
            <consortium name="The Broad Institute Genome Sequencing Center for Infectious Disease"/>
            <person name="Wu L."/>
            <person name="Ma J."/>
        </authorList>
    </citation>
    <scope>NUCLEOTIDE SEQUENCE [LARGE SCALE GENOMIC DNA]</scope>
    <source>
        <strain evidence="5">CCM 8980</strain>
    </source>
</reference>
<evidence type="ECO:0000259" key="2">
    <source>
        <dbReference type="Pfam" id="PF22518"/>
    </source>
</evidence>
<dbReference type="Pfam" id="PF22515">
    <property type="entry name" value="DUF6996"/>
    <property type="match status" value="1"/>
</dbReference>
<evidence type="ECO:0000259" key="3">
    <source>
        <dbReference type="Pfam" id="PF23871"/>
    </source>
</evidence>
<dbReference type="Pfam" id="PF22518">
    <property type="entry name" value="DUF6997"/>
    <property type="match status" value="1"/>
</dbReference>
<sequence>MAKQKAETKANVAWQQIFDKYDILQHIQNEGVFSITADQIKPFYEPRLITKFDWSTSLPKLLKSNHLAILPTNRGTYSIAPFKAYKKLDVKIMKPTPMPLPDWIQTFDKFDITSEAVALNVAKATGMIDVIMNSPEEFPAVDTITGRIGSGDFNYNIAMRDNSIYNFTVKKAQVEIDAGFENIDSMAVIEAKSHIPDDFMIRQLYHPYRVYYDLGIDKPILPFYFTYADEVYNFYQYEFKDYNNYSSIQSVRQFSFIVDKTLNLNIDVVKEISAKSPMLPESNDFPYPQANTFPMVLDTIKYLDQPRDKYELAEQFSFNSRQSDYYANSVRFLGLATKEHGKYQLNELGRQVNALPNSNARNQLIIKQILSHITFKKAFDSYIRNFGEADDAYIEQVLGKYVPNISGSTIPRRVSTVKQWINWIFSVIV</sequence>
<feature type="domain" description="DUF6997" evidence="2">
    <location>
        <begin position="82"/>
        <end position="256"/>
    </location>
</feature>
<evidence type="ECO:0000313" key="5">
    <source>
        <dbReference type="Proteomes" id="UP001597196"/>
    </source>
</evidence>
<comment type="caution">
    <text evidence="4">The sequence shown here is derived from an EMBL/GenBank/DDBJ whole genome shotgun (WGS) entry which is preliminary data.</text>
</comment>